<comment type="similarity">
    <text evidence="1">Belongs to the GPATCH11 family.</text>
</comment>
<dbReference type="PANTHER" id="PTHR21032:SF0">
    <property type="entry name" value="G PATCH DOMAIN-CONTAINING PROTEIN 11"/>
    <property type="match status" value="1"/>
</dbReference>
<evidence type="ECO:0000313" key="6">
    <source>
        <dbReference type="Proteomes" id="UP000504632"/>
    </source>
</evidence>
<evidence type="ECO:0000259" key="5">
    <source>
        <dbReference type="PROSITE" id="PS50174"/>
    </source>
</evidence>
<feature type="compositionally biased region" description="Basic and acidic residues" evidence="4">
    <location>
        <begin position="35"/>
        <end position="61"/>
    </location>
</feature>
<feature type="region of interest" description="Disordered" evidence="4">
    <location>
        <begin position="35"/>
        <end position="71"/>
    </location>
</feature>
<proteinExistence type="inferred from homology"/>
<evidence type="ECO:0000313" key="7">
    <source>
        <dbReference type="RefSeq" id="XP_030627835.1"/>
    </source>
</evidence>
<dbReference type="GO" id="GO:0003676">
    <property type="term" value="F:nucleic acid binding"/>
    <property type="evidence" value="ECO:0007669"/>
    <property type="project" value="InterPro"/>
</dbReference>
<feature type="region of interest" description="Disordered" evidence="4">
    <location>
        <begin position="132"/>
        <end position="218"/>
    </location>
</feature>
<dbReference type="PANTHER" id="PTHR21032">
    <property type="entry name" value="G PATCH DOMAIN-CONTAINING PROTEIN 11"/>
    <property type="match status" value="1"/>
</dbReference>
<accession>A0A6J2V4D4</accession>
<gene>
    <name evidence="7" type="primary">gpatch11</name>
</gene>
<evidence type="ECO:0000256" key="4">
    <source>
        <dbReference type="SAM" id="MobiDB-lite"/>
    </source>
</evidence>
<dbReference type="GeneID" id="115810065"/>
<dbReference type="GO" id="GO:0000776">
    <property type="term" value="C:kinetochore"/>
    <property type="evidence" value="ECO:0007669"/>
    <property type="project" value="TreeGrafter"/>
</dbReference>
<keyword evidence="6" id="KW-1185">Reference proteome</keyword>
<dbReference type="OrthoDB" id="786951at2759"/>
<dbReference type="InParanoid" id="A0A6J2V4D4"/>
<feature type="compositionally biased region" description="Basic and acidic residues" evidence="4">
    <location>
        <begin position="137"/>
        <end position="166"/>
    </location>
</feature>
<dbReference type="FunCoup" id="A0A6J2V4D4">
    <property type="interactions" value="1308"/>
</dbReference>
<dbReference type="InterPro" id="IPR000467">
    <property type="entry name" value="G_patch_dom"/>
</dbReference>
<dbReference type="PROSITE" id="PS50174">
    <property type="entry name" value="G_PATCH"/>
    <property type="match status" value="1"/>
</dbReference>
<feature type="compositionally biased region" description="Polar residues" evidence="4">
    <location>
        <begin position="174"/>
        <end position="184"/>
    </location>
</feature>
<dbReference type="AlphaFoldDB" id="A0A6J2V4D4"/>
<feature type="compositionally biased region" description="Acidic residues" evidence="4">
    <location>
        <begin position="194"/>
        <end position="207"/>
    </location>
</feature>
<dbReference type="Proteomes" id="UP000504632">
    <property type="component" value="Chromosome 4"/>
</dbReference>
<dbReference type="InterPro" id="IPR025239">
    <property type="entry name" value="DUF4187"/>
</dbReference>
<organism evidence="6 7">
    <name type="scientific">Chanos chanos</name>
    <name type="common">Milkfish</name>
    <name type="synonym">Mugil chanos</name>
    <dbReference type="NCBI Taxonomy" id="29144"/>
    <lineage>
        <taxon>Eukaryota</taxon>
        <taxon>Metazoa</taxon>
        <taxon>Chordata</taxon>
        <taxon>Craniata</taxon>
        <taxon>Vertebrata</taxon>
        <taxon>Euteleostomi</taxon>
        <taxon>Actinopterygii</taxon>
        <taxon>Neopterygii</taxon>
        <taxon>Teleostei</taxon>
        <taxon>Ostariophysi</taxon>
        <taxon>Gonorynchiformes</taxon>
        <taxon>Chanidae</taxon>
        <taxon>Chanos</taxon>
    </lineage>
</organism>
<evidence type="ECO:0000256" key="2">
    <source>
        <dbReference type="ARBA" id="ARBA00021978"/>
    </source>
</evidence>
<evidence type="ECO:0000256" key="3">
    <source>
        <dbReference type="ARBA" id="ARBA00030688"/>
    </source>
</evidence>
<dbReference type="SMART" id="SM00443">
    <property type="entry name" value="G_patch"/>
    <property type="match status" value="1"/>
</dbReference>
<feature type="domain" description="G-patch" evidence="5">
    <location>
        <begin position="70"/>
        <end position="117"/>
    </location>
</feature>
<evidence type="ECO:0000256" key="1">
    <source>
        <dbReference type="ARBA" id="ARBA00007140"/>
    </source>
</evidence>
<name>A0A6J2V4D4_CHACN</name>
<sequence>MADEEDDYMSDAFLSQISDVRPGVPMVKRAKEAMRREVLHKEKNLQNRQKSYKEQERESRETALSSSISKENKGFSLLQKMGYKAGQGLGKEGAGRVEPIPLNIKTGLLGGIGMEEAKKRKAEEELEHYRQKVQMKHQAEKRSLEDFRTRKRTEREERQIEGDMRKSQRACEQLDTQKGITTPREQWYWPEVLNQEEEEEEEDDEQEESKNDEAEEDELTSLDKLHFITSYLRGVHFYCIWCGTTYNDEEDLSSNCPGDTAADHDD</sequence>
<dbReference type="Pfam" id="PF13821">
    <property type="entry name" value="DUF4187"/>
    <property type="match status" value="1"/>
</dbReference>
<dbReference type="InterPro" id="IPR039249">
    <property type="entry name" value="GPATCH11"/>
</dbReference>
<dbReference type="SMART" id="SM01173">
    <property type="entry name" value="DUF4187"/>
    <property type="match status" value="1"/>
</dbReference>
<reference evidence="7" key="1">
    <citation type="submission" date="2025-08" db="UniProtKB">
        <authorList>
            <consortium name="RefSeq"/>
        </authorList>
    </citation>
    <scope>IDENTIFICATION</scope>
</reference>
<protein>
    <recommendedName>
        <fullName evidence="2">G patch domain-containing protein 11</fullName>
    </recommendedName>
    <alternativeName>
        <fullName evidence="3">Coiled-coil domain-containing protein 75</fullName>
    </alternativeName>
</protein>
<dbReference type="CTD" id="253635"/>
<dbReference type="Pfam" id="PF01585">
    <property type="entry name" value="G-patch"/>
    <property type="match status" value="1"/>
</dbReference>
<dbReference type="RefSeq" id="XP_030627835.1">
    <property type="nucleotide sequence ID" value="XM_030771975.1"/>
</dbReference>